<evidence type="ECO:0000313" key="2">
    <source>
        <dbReference type="Proteomes" id="UP000545761"/>
    </source>
</evidence>
<comment type="caution">
    <text evidence="1">The sequence shown here is derived from an EMBL/GenBank/DDBJ whole genome shotgun (WGS) entry which is preliminary data.</text>
</comment>
<evidence type="ECO:0000313" key="1">
    <source>
        <dbReference type="EMBL" id="MBA2946721.1"/>
    </source>
</evidence>
<dbReference type="EMBL" id="JACEHE010000006">
    <property type="protein sequence ID" value="MBA2946721.1"/>
    <property type="molecule type" value="Genomic_DNA"/>
</dbReference>
<accession>A0A7W0DKH8</accession>
<proteinExistence type="predicted"/>
<protein>
    <submittedName>
        <fullName evidence="1">Uncharacterized protein</fullName>
    </submittedName>
</protein>
<name>A0A7W0DKH8_9ACTN</name>
<dbReference type="AlphaFoldDB" id="A0A7W0DKH8"/>
<gene>
    <name evidence="1" type="ORF">H1D24_13095</name>
</gene>
<reference evidence="1 2" key="1">
    <citation type="submission" date="2020-07" db="EMBL/GenBank/DDBJ databases">
        <title>Streptomyces isolated from Indian soil.</title>
        <authorList>
            <person name="Mandal S."/>
            <person name="Maiti P.K."/>
        </authorList>
    </citation>
    <scope>NUCLEOTIDE SEQUENCE [LARGE SCALE GENOMIC DNA]</scope>
    <source>
        <strain evidence="1 2">PSKA28</strain>
    </source>
</reference>
<dbReference type="Proteomes" id="UP000545761">
    <property type="component" value="Unassembled WGS sequence"/>
</dbReference>
<dbReference type="RefSeq" id="WP_181657638.1">
    <property type="nucleotide sequence ID" value="NZ_JACEHE010000006.1"/>
</dbReference>
<organism evidence="1 2">
    <name type="scientific">Streptomyces himalayensis subsp. himalayensis</name>
    <dbReference type="NCBI Taxonomy" id="2756131"/>
    <lineage>
        <taxon>Bacteria</taxon>
        <taxon>Bacillati</taxon>
        <taxon>Actinomycetota</taxon>
        <taxon>Actinomycetes</taxon>
        <taxon>Kitasatosporales</taxon>
        <taxon>Streptomycetaceae</taxon>
        <taxon>Streptomyces</taxon>
        <taxon>Streptomyces himalayensis</taxon>
    </lineage>
</organism>
<sequence>MPYKLPVGYDKRPAAWVSGRTAGAQTLRKPPTADLPPTADMPTAAVTGRLVSSLPGAGGGGYGACSLTW</sequence>